<reference evidence="2 3" key="1">
    <citation type="submission" date="2023-03" db="EMBL/GenBank/DDBJ databases">
        <title>High recombination rates correlate with genetic variation in Cardiocondyla obscurior ants.</title>
        <authorList>
            <person name="Errbii M."/>
        </authorList>
    </citation>
    <scope>NUCLEOTIDE SEQUENCE [LARGE SCALE GENOMIC DNA]</scope>
    <source>
        <strain evidence="2">Alpha-2009</strain>
        <tissue evidence="2">Whole body</tissue>
    </source>
</reference>
<gene>
    <name evidence="2" type="ORF">PUN28_010728</name>
</gene>
<accession>A0AAW2FHU7</accession>
<dbReference type="Proteomes" id="UP001430953">
    <property type="component" value="Unassembled WGS sequence"/>
</dbReference>
<proteinExistence type="predicted"/>
<comment type="caution">
    <text evidence="2">The sequence shown here is derived from an EMBL/GenBank/DDBJ whole genome shotgun (WGS) entry which is preliminary data.</text>
</comment>
<feature type="compositionally biased region" description="Low complexity" evidence="1">
    <location>
        <begin position="15"/>
        <end position="38"/>
    </location>
</feature>
<evidence type="ECO:0000313" key="3">
    <source>
        <dbReference type="Proteomes" id="UP001430953"/>
    </source>
</evidence>
<dbReference type="AlphaFoldDB" id="A0AAW2FHU7"/>
<sequence length="172" mass="19545">MLVFINRSFPLTLSPSLLRPPSSSTSTPSSSFASASSSQDDDGEMTKTERGREFEGSSRRGGFHLSGFPRTRASPYPIFYPRQFPSVNSIIYRYTPHPCGSTSASLPTRPPSPLRSDPLRPSLRRPRPPSRPRCRRRRRRQCIFTDLNFIFAQYLKAGSTLLKKQRIFNSFN</sequence>
<feature type="compositionally biased region" description="Basic and acidic residues" evidence="1">
    <location>
        <begin position="44"/>
        <end position="58"/>
    </location>
</feature>
<keyword evidence="3" id="KW-1185">Reference proteome</keyword>
<name>A0AAW2FHU7_9HYME</name>
<evidence type="ECO:0000313" key="2">
    <source>
        <dbReference type="EMBL" id="KAL0115408.1"/>
    </source>
</evidence>
<evidence type="ECO:0000256" key="1">
    <source>
        <dbReference type="SAM" id="MobiDB-lite"/>
    </source>
</evidence>
<feature type="compositionally biased region" description="Basic residues" evidence="1">
    <location>
        <begin position="122"/>
        <end position="137"/>
    </location>
</feature>
<dbReference type="EMBL" id="JADYXP020000010">
    <property type="protein sequence ID" value="KAL0115408.1"/>
    <property type="molecule type" value="Genomic_DNA"/>
</dbReference>
<protein>
    <submittedName>
        <fullName evidence="2">Uncharacterized protein</fullName>
    </submittedName>
</protein>
<feature type="region of interest" description="Disordered" evidence="1">
    <location>
        <begin position="101"/>
        <end position="137"/>
    </location>
</feature>
<feature type="region of interest" description="Disordered" evidence="1">
    <location>
        <begin position="15"/>
        <end position="68"/>
    </location>
</feature>
<organism evidence="2 3">
    <name type="scientific">Cardiocondyla obscurior</name>
    <dbReference type="NCBI Taxonomy" id="286306"/>
    <lineage>
        <taxon>Eukaryota</taxon>
        <taxon>Metazoa</taxon>
        <taxon>Ecdysozoa</taxon>
        <taxon>Arthropoda</taxon>
        <taxon>Hexapoda</taxon>
        <taxon>Insecta</taxon>
        <taxon>Pterygota</taxon>
        <taxon>Neoptera</taxon>
        <taxon>Endopterygota</taxon>
        <taxon>Hymenoptera</taxon>
        <taxon>Apocrita</taxon>
        <taxon>Aculeata</taxon>
        <taxon>Formicoidea</taxon>
        <taxon>Formicidae</taxon>
        <taxon>Myrmicinae</taxon>
        <taxon>Cardiocondyla</taxon>
    </lineage>
</organism>